<proteinExistence type="predicted"/>
<feature type="non-terminal residue" evidence="1">
    <location>
        <position position="83"/>
    </location>
</feature>
<comment type="caution">
    <text evidence="1">The sequence shown here is derived from an EMBL/GenBank/DDBJ whole genome shotgun (WGS) entry which is preliminary data.</text>
</comment>
<organism evidence="1">
    <name type="scientific">marine sediment metagenome</name>
    <dbReference type="NCBI Taxonomy" id="412755"/>
    <lineage>
        <taxon>unclassified sequences</taxon>
        <taxon>metagenomes</taxon>
        <taxon>ecological metagenomes</taxon>
    </lineage>
</organism>
<dbReference type="AlphaFoldDB" id="X0VRF2"/>
<gene>
    <name evidence="1" type="ORF">S01H1_37792</name>
</gene>
<reference evidence="1" key="1">
    <citation type="journal article" date="2014" name="Front. Microbiol.">
        <title>High frequency of phylogenetically diverse reductive dehalogenase-homologous genes in deep subseafloor sedimentary metagenomes.</title>
        <authorList>
            <person name="Kawai M."/>
            <person name="Futagami T."/>
            <person name="Toyoda A."/>
            <person name="Takaki Y."/>
            <person name="Nishi S."/>
            <person name="Hori S."/>
            <person name="Arai W."/>
            <person name="Tsubouchi T."/>
            <person name="Morono Y."/>
            <person name="Uchiyama I."/>
            <person name="Ito T."/>
            <person name="Fujiyama A."/>
            <person name="Inagaki F."/>
            <person name="Takami H."/>
        </authorList>
    </citation>
    <scope>NUCLEOTIDE SEQUENCE</scope>
    <source>
        <strain evidence="1">Expedition CK06-06</strain>
    </source>
</reference>
<evidence type="ECO:0000313" key="1">
    <source>
        <dbReference type="EMBL" id="GAG13737.1"/>
    </source>
</evidence>
<dbReference type="EMBL" id="BARS01023748">
    <property type="protein sequence ID" value="GAG13737.1"/>
    <property type="molecule type" value="Genomic_DNA"/>
</dbReference>
<accession>X0VRF2</accession>
<name>X0VRF2_9ZZZZ</name>
<sequence length="83" mass="8709">MADSFQETTVIILQPGDATVPYTFTFKACTTAIANDGSIPYGTTISSVVVVVFDESGTDVTAQIVASESNTALVETINLKYPA</sequence>
<protein>
    <submittedName>
        <fullName evidence="1">Uncharacterized protein</fullName>
    </submittedName>
</protein>